<feature type="region of interest" description="Disordered" evidence="4">
    <location>
        <begin position="1425"/>
        <end position="1455"/>
    </location>
</feature>
<feature type="repeat" description="ANK" evidence="3">
    <location>
        <begin position="329"/>
        <end position="361"/>
    </location>
</feature>
<dbReference type="InterPro" id="IPR003877">
    <property type="entry name" value="SPRY_dom"/>
</dbReference>
<dbReference type="CDD" id="cd12885">
    <property type="entry name" value="SPRY_RanBP_like"/>
    <property type="match status" value="1"/>
</dbReference>
<dbReference type="PROSITE" id="PS50297">
    <property type="entry name" value="ANK_REP_REGION"/>
    <property type="match status" value="13"/>
</dbReference>
<dbReference type="SUPFAM" id="SSF48403">
    <property type="entry name" value="Ankyrin repeat"/>
    <property type="match status" value="5"/>
</dbReference>
<feature type="repeat" description="ANK" evidence="3">
    <location>
        <begin position="404"/>
        <end position="436"/>
    </location>
</feature>
<feature type="repeat" description="ANK" evidence="3">
    <location>
        <begin position="246"/>
        <end position="272"/>
    </location>
</feature>
<feature type="repeat" description="ANK" evidence="3">
    <location>
        <begin position="575"/>
        <end position="607"/>
    </location>
</feature>
<dbReference type="InterPro" id="IPR002110">
    <property type="entry name" value="Ankyrin_rpt"/>
</dbReference>
<dbReference type="PROSITE" id="PS50188">
    <property type="entry name" value="B302_SPRY"/>
    <property type="match status" value="1"/>
</dbReference>
<keyword evidence="1" id="KW-0677">Repeat</keyword>
<feature type="repeat" description="ANK" evidence="3">
    <location>
        <begin position="437"/>
        <end position="459"/>
    </location>
</feature>
<evidence type="ECO:0000259" key="5">
    <source>
        <dbReference type="PROSITE" id="PS50188"/>
    </source>
</evidence>
<dbReference type="PANTHER" id="PTHR24198">
    <property type="entry name" value="ANKYRIN REPEAT AND PROTEIN KINASE DOMAIN-CONTAINING PROTEIN"/>
    <property type="match status" value="1"/>
</dbReference>
<dbReference type="InterPro" id="IPR001870">
    <property type="entry name" value="B30.2/SPRY"/>
</dbReference>
<dbReference type="PANTHER" id="PTHR24198:SF165">
    <property type="entry name" value="ANKYRIN REPEAT-CONTAINING PROTEIN-RELATED"/>
    <property type="match status" value="1"/>
</dbReference>
<dbReference type="InterPro" id="IPR013320">
    <property type="entry name" value="ConA-like_dom_sf"/>
</dbReference>
<dbReference type="Pfam" id="PF00622">
    <property type="entry name" value="SPRY"/>
    <property type="match status" value="1"/>
</dbReference>
<proteinExistence type="predicted"/>
<feature type="repeat" description="ANK" evidence="3">
    <location>
        <begin position="808"/>
        <end position="840"/>
    </location>
</feature>
<dbReference type="OMA" id="LIRKWAH"/>
<accession>M7SJE9</accession>
<feature type="repeat" description="ANK" evidence="3">
    <location>
        <begin position="147"/>
        <end position="179"/>
    </location>
</feature>
<feature type="repeat" description="ANK" evidence="3">
    <location>
        <begin position="180"/>
        <end position="212"/>
    </location>
</feature>
<feature type="repeat" description="ANK" evidence="3">
    <location>
        <begin position="542"/>
        <end position="574"/>
    </location>
</feature>
<dbReference type="Proteomes" id="UP000012174">
    <property type="component" value="Unassembled WGS sequence"/>
</dbReference>
<evidence type="ECO:0000256" key="3">
    <source>
        <dbReference type="PROSITE-ProRule" id="PRU00023"/>
    </source>
</evidence>
<evidence type="ECO:0000313" key="7">
    <source>
        <dbReference type="Proteomes" id="UP000012174"/>
    </source>
</evidence>
<keyword evidence="7" id="KW-1185">Reference proteome</keyword>
<feature type="repeat" description="ANK" evidence="3">
    <location>
        <begin position="476"/>
        <end position="502"/>
    </location>
</feature>
<organism evidence="6 7">
    <name type="scientific">Eutypa lata (strain UCR-EL1)</name>
    <name type="common">Grapevine dieback disease fungus</name>
    <name type="synonym">Eutypa armeniacae</name>
    <dbReference type="NCBI Taxonomy" id="1287681"/>
    <lineage>
        <taxon>Eukaryota</taxon>
        <taxon>Fungi</taxon>
        <taxon>Dikarya</taxon>
        <taxon>Ascomycota</taxon>
        <taxon>Pezizomycotina</taxon>
        <taxon>Sordariomycetes</taxon>
        <taxon>Xylariomycetidae</taxon>
        <taxon>Xylariales</taxon>
        <taxon>Diatrypaceae</taxon>
        <taxon>Eutypa</taxon>
    </lineage>
</organism>
<feature type="repeat" description="ANK" evidence="3">
    <location>
        <begin position="608"/>
        <end position="642"/>
    </location>
</feature>
<dbReference type="KEGG" id="ela:UCREL1_6535"/>
<dbReference type="PRINTS" id="PR01415">
    <property type="entry name" value="ANKYRIN"/>
</dbReference>
<evidence type="ECO:0000256" key="4">
    <source>
        <dbReference type="SAM" id="MobiDB-lite"/>
    </source>
</evidence>
<evidence type="ECO:0000256" key="1">
    <source>
        <dbReference type="ARBA" id="ARBA00022737"/>
    </source>
</evidence>
<dbReference type="InterPro" id="IPR043136">
    <property type="entry name" value="B30.2/SPRY_sf"/>
</dbReference>
<dbReference type="eggNOG" id="KOG0676">
    <property type="taxonomic scope" value="Eukaryota"/>
</dbReference>
<dbReference type="SMART" id="SM00449">
    <property type="entry name" value="SPRY"/>
    <property type="match status" value="1"/>
</dbReference>
<dbReference type="eggNOG" id="KOG1477">
    <property type="taxonomic scope" value="Eukaryota"/>
</dbReference>
<sequence length="1455" mass="158899">MEIWSRLYQKYAGVPTDEYSTLNTLLKIASRFGLADIAKEAIVQSRIRESFREDMSKALDLAAGYGHQDIVHLLLQGGAQSSEAMCLATDSGFMSTLEVLVRMRPDMINAKDKHGRSPFVVALLNGSEEIASYLLGKDADSDVGMGPGVTASHLAAKTGQVNTLRLLLGAGIDVKTIPISGDHPLGMASASGFDDIVILLIDNGADINAQDADGMTALHFAVKHGHFSTSALLIDNGASTQKKSADGLSPIHLASQEGFLDIVKHLASKQKDFMDEITLDGGDDGPFPSRIISDDSANTLSPLQLAVYNGHDEIVCELLRYVQYNSKADRAIALRIAAEEGFSDIVKLLLNAGFDRVAQDRHGNTALHLAAQGGGEQYTDIVRQLLTSKSNSEELFDSNATNSDGWTALHHAANFGRLSTIRVLLQHGANMEITSNKKSTALHIAAKLGQLEVIKELLEYMICRQDTSMIFLVDDEEYTPFTLAVKEGHTEVVQVLLEASSEEPLKLQGDLNALWIAIENNQEGLIASLVEQGWELKTSNPVKISPLQLAVQSGSSSMVRLLVGLGANLDAKWKDGVTPLHVATDDGKLSIVETLLGEGANEDAKDNRGKTPLHYATCYSNDQPDLVKVLLEGGANVNEQDDEGVTPLWQAAWGHKTKTVKELLKWSPELEHRKAKTGWTALHASHDDVEITRELIGAGANPDALDESGHPPYFLAAGAWNSDGVIQCYVDNGTDIMIETADSMTALHIAASEGVLKNVELLLALGANVNSTNDDTEAPIHLATHQNRRDVVEYLLDHGADREMESFSKGTPLMAAASKPATDTTVLLLEKGVDVNATSEKSPFYTALQAAAVGGFEDITQILLNNGALANITDGTHESPLCAAVMARSLGTVKLLLDAHADIDYAEGPTGTALQLALAIRFGECVDLFLGRGADVNQLSNGRHGTALIAAIDRDDLESVNKLLERGADVELSHPDRGELPIQVAIRKGMLTVLEALLRFKPRTHNKDKLRRGTLSQCIAWKSDSLLPLLLENPDVEIDIDEQDYSKQTPLMLAVLSSSSSIFTRLMNSKPNLNQQDRWGKTALIYAVCRDYDFVVSSLLANGADPLIQDRRGRDALYWAAHESNRRNFDAIFQAIAVYDDESCQPSLLHALNAAVAIHDRHLVEVLFLKAVQHKGWYDYADEDGWTAMYTAERYQHDDIISLLNETAKNEGIVVEAQKNALKVPTEWHLDDMGNLQDKTFETDGTKGVLVRANHPMVPVTENTYYFEVTIENMGRGSRNRFGVGFCKETSPLDVHLGLVDGRWGYHGLSEGTWGYHAYDGRIYGPTIAIKAEGTAYGEKYGEGDTIGCGVNFKEHTAFYTKNGDIRGLAFKDIGGKLYPAISVDKQMAGCKFSARFWGDPNNKEEDFRFTGSFTDPKALRITQPDWYESSDSEDDQWEVDLEVDWGSDSGDGRY</sequence>
<feature type="repeat" description="ANK" evidence="3">
    <location>
        <begin position="775"/>
        <end position="807"/>
    </location>
</feature>
<dbReference type="Gene3D" id="1.25.40.20">
    <property type="entry name" value="Ankyrin repeat-containing domain"/>
    <property type="match status" value="5"/>
</dbReference>
<feature type="repeat" description="ANK" evidence="3">
    <location>
        <begin position="943"/>
        <end position="975"/>
    </location>
</feature>
<dbReference type="HOGENOM" id="CLU_001662_0_0_1"/>
<evidence type="ECO:0000313" key="6">
    <source>
        <dbReference type="EMBL" id="EMR66469.1"/>
    </source>
</evidence>
<feature type="repeat" description="ANK" evidence="3">
    <location>
        <begin position="213"/>
        <end position="245"/>
    </location>
</feature>
<dbReference type="InterPro" id="IPR036770">
    <property type="entry name" value="Ankyrin_rpt-contain_sf"/>
</dbReference>
<dbReference type="PROSITE" id="PS50088">
    <property type="entry name" value="ANK_REPEAT"/>
    <property type="match status" value="16"/>
</dbReference>
<evidence type="ECO:0000256" key="2">
    <source>
        <dbReference type="ARBA" id="ARBA00023043"/>
    </source>
</evidence>
<keyword evidence="2 3" id="KW-0040">ANK repeat</keyword>
<dbReference type="eggNOG" id="KOG4177">
    <property type="taxonomic scope" value="Eukaryota"/>
</dbReference>
<gene>
    <name evidence="6" type="ORF">UCREL1_6535</name>
</gene>
<protein>
    <submittedName>
        <fullName evidence="6">Putative ankyrin repeat-containing protein</fullName>
    </submittedName>
</protein>
<feature type="domain" description="B30.2/SPRY" evidence="5">
    <location>
        <begin position="1182"/>
        <end position="1402"/>
    </location>
</feature>
<name>M7SJE9_EUTLA</name>
<dbReference type="OrthoDB" id="341259at2759"/>
<dbReference type="SUPFAM" id="SSF49899">
    <property type="entry name" value="Concanavalin A-like lectins/glucanases"/>
    <property type="match status" value="1"/>
</dbReference>
<feature type="repeat" description="ANK" evidence="3">
    <location>
        <begin position="362"/>
        <end position="391"/>
    </location>
</feature>
<dbReference type="EMBL" id="KB706647">
    <property type="protein sequence ID" value="EMR66469.1"/>
    <property type="molecule type" value="Genomic_DNA"/>
</dbReference>
<dbReference type="Gene3D" id="2.60.120.920">
    <property type="match status" value="1"/>
</dbReference>
<dbReference type="Pfam" id="PF12796">
    <property type="entry name" value="Ank_2"/>
    <property type="match status" value="8"/>
</dbReference>
<feature type="repeat" description="ANK" evidence="3">
    <location>
        <begin position="742"/>
        <end position="774"/>
    </location>
</feature>
<feature type="compositionally biased region" description="Acidic residues" evidence="4">
    <location>
        <begin position="1429"/>
        <end position="1446"/>
    </location>
</feature>
<reference evidence="7" key="1">
    <citation type="journal article" date="2013" name="Genome Announc.">
        <title>Draft genome sequence of the grapevine dieback fungus Eutypa lata UCR-EL1.</title>
        <authorList>
            <person name="Blanco-Ulate B."/>
            <person name="Rolshausen P.E."/>
            <person name="Cantu D."/>
        </authorList>
    </citation>
    <scope>NUCLEOTIDE SEQUENCE [LARGE SCALE GENOMIC DNA]</scope>
    <source>
        <strain evidence="7">UCR-EL1</strain>
    </source>
</reference>
<dbReference type="Pfam" id="PF00023">
    <property type="entry name" value="Ank"/>
    <property type="match status" value="1"/>
</dbReference>
<dbReference type="SMART" id="SM00248">
    <property type="entry name" value="ANK"/>
    <property type="match status" value="30"/>
</dbReference>
<dbReference type="InterPro" id="IPR044736">
    <property type="entry name" value="Gid1/RanBPM/SPLA_SPRY"/>
</dbReference>